<dbReference type="AlphaFoldDB" id="A0AA35PVH8"/>
<evidence type="ECO:0000313" key="2">
    <source>
        <dbReference type="Proteomes" id="UP001160390"/>
    </source>
</evidence>
<accession>A0AA35PVH8</accession>
<sequence>MARKKKNVVEEAKTRGFTHHIGILSSEKRLPPVEPATERAYKARLNAWYDFAEKQPTQVTPYDQETLERFVLVEACALEGIDDLAPCVETVRNYFRCFCSAWRRAHTAIPRDLTDSILVFIKGPLKEKLKLLLEKRVRRFPHDGHLQMYAELLWGEDFYLYQMPSTRLDDWAVFLANVFCTARIGEFIQSSARDPADGERGLFYKVLIHGVL</sequence>
<evidence type="ECO:0000313" key="1">
    <source>
        <dbReference type="EMBL" id="CAI6068541.1"/>
    </source>
</evidence>
<name>A0AA35PVH8_9HYPO</name>
<dbReference type="PANTHER" id="PTHR37535">
    <property type="entry name" value="FLUG DOMAIN PROTEIN"/>
    <property type="match status" value="1"/>
</dbReference>
<dbReference type="EMBL" id="CABFNP030000633">
    <property type="protein sequence ID" value="CAI6068541.1"/>
    <property type="molecule type" value="Genomic_DNA"/>
</dbReference>
<organism evidence="1 2">
    <name type="scientific">Clonostachys chloroleuca</name>
    <dbReference type="NCBI Taxonomy" id="1926264"/>
    <lineage>
        <taxon>Eukaryota</taxon>
        <taxon>Fungi</taxon>
        <taxon>Dikarya</taxon>
        <taxon>Ascomycota</taxon>
        <taxon>Pezizomycotina</taxon>
        <taxon>Sordariomycetes</taxon>
        <taxon>Hypocreomycetidae</taxon>
        <taxon>Hypocreales</taxon>
        <taxon>Bionectriaceae</taxon>
        <taxon>Clonostachys</taxon>
    </lineage>
</organism>
<protein>
    <submittedName>
        <fullName evidence="1">Uncharacterized protein</fullName>
    </submittedName>
</protein>
<keyword evidence="2" id="KW-1185">Reference proteome</keyword>
<dbReference type="Proteomes" id="UP001160390">
    <property type="component" value="Unassembled WGS sequence"/>
</dbReference>
<dbReference type="PANTHER" id="PTHR37535:SF3">
    <property type="entry name" value="FLUG DOMAIN-CONTAINING PROTEIN"/>
    <property type="match status" value="1"/>
</dbReference>
<proteinExistence type="predicted"/>
<gene>
    <name evidence="1" type="ORF">CCHLO57077_00017740</name>
</gene>
<reference evidence="1" key="1">
    <citation type="submission" date="2023-01" db="EMBL/GenBank/DDBJ databases">
        <authorList>
            <person name="Piombo E."/>
        </authorList>
    </citation>
    <scope>NUCLEOTIDE SEQUENCE</scope>
</reference>
<comment type="caution">
    <text evidence="1">The sequence shown here is derived from an EMBL/GenBank/DDBJ whole genome shotgun (WGS) entry which is preliminary data.</text>
</comment>